<feature type="compositionally biased region" description="Low complexity" evidence="1">
    <location>
        <begin position="66"/>
        <end position="78"/>
    </location>
</feature>
<keyword evidence="3" id="KW-1185">Reference proteome</keyword>
<protein>
    <submittedName>
        <fullName evidence="2">Uncharacterized protein</fullName>
    </submittedName>
</protein>
<feature type="compositionally biased region" description="Acidic residues" evidence="1">
    <location>
        <begin position="89"/>
        <end position="99"/>
    </location>
</feature>
<evidence type="ECO:0000313" key="3">
    <source>
        <dbReference type="Proteomes" id="UP000601435"/>
    </source>
</evidence>
<reference evidence="2" key="1">
    <citation type="submission" date="2021-02" db="EMBL/GenBank/DDBJ databases">
        <authorList>
            <person name="Dougan E. K."/>
            <person name="Rhodes N."/>
            <person name="Thang M."/>
            <person name="Chan C."/>
        </authorList>
    </citation>
    <scope>NUCLEOTIDE SEQUENCE</scope>
</reference>
<gene>
    <name evidence="2" type="ORF">SNEC2469_LOCUS28795</name>
</gene>
<dbReference type="EMBL" id="CAJNJA010063383">
    <property type="protein sequence ID" value="CAE7879439.1"/>
    <property type="molecule type" value="Genomic_DNA"/>
</dbReference>
<organism evidence="2 3">
    <name type="scientific">Symbiodinium necroappetens</name>
    <dbReference type="NCBI Taxonomy" id="1628268"/>
    <lineage>
        <taxon>Eukaryota</taxon>
        <taxon>Sar</taxon>
        <taxon>Alveolata</taxon>
        <taxon>Dinophyceae</taxon>
        <taxon>Suessiales</taxon>
        <taxon>Symbiodiniaceae</taxon>
        <taxon>Symbiodinium</taxon>
    </lineage>
</organism>
<evidence type="ECO:0000256" key="1">
    <source>
        <dbReference type="SAM" id="MobiDB-lite"/>
    </source>
</evidence>
<dbReference type="AlphaFoldDB" id="A0A813AW13"/>
<proteinExistence type="predicted"/>
<feature type="compositionally biased region" description="Basic and acidic residues" evidence="1">
    <location>
        <begin position="1"/>
        <end position="13"/>
    </location>
</feature>
<feature type="non-terminal residue" evidence="2">
    <location>
        <position position="1"/>
    </location>
</feature>
<evidence type="ECO:0000313" key="2">
    <source>
        <dbReference type="EMBL" id="CAE7879439.1"/>
    </source>
</evidence>
<name>A0A813AW13_9DINO</name>
<feature type="non-terminal residue" evidence="2">
    <location>
        <position position="371"/>
    </location>
</feature>
<feature type="region of interest" description="Disordered" evidence="1">
    <location>
        <begin position="1"/>
        <end position="78"/>
    </location>
</feature>
<sequence length="371" mass="40224">ALKEGGEEGRDNLTDTTLDKPGFNTPWPAATSGAPRVLSTPSGGPIQEAPVSTPEEGTIPQAPHPTQATTAEESTAQACEPAQVIEVPSSEDQEEEAEGFDAATSRWRPLARDATATSREWGHADAIRELLYKTARKAIKDPRAAAFELATGRLKVSPFDESTIQEVRAQIAAMLPDPTAAMEVPTGQPFMLHLLSQSLEVLGDPDFEILDHGSESFAEGVPLGWDKPIARTPQVFPKRTTFRKLDQSDFDPSMLNYRSAELNAEQLEAKFREDERAGLMVCTTEAEARRIYGATSVLIAAMGAVTKASGDVRPLHDGTHGINLNNKIKILDKLQVPGPEDLQEVASRVKESKEAPFALCADIKQAHRNVK</sequence>
<dbReference type="Proteomes" id="UP000601435">
    <property type="component" value="Unassembled WGS sequence"/>
</dbReference>
<feature type="region of interest" description="Disordered" evidence="1">
    <location>
        <begin position="87"/>
        <end position="106"/>
    </location>
</feature>
<accession>A0A813AW13</accession>
<comment type="caution">
    <text evidence="2">The sequence shown here is derived from an EMBL/GenBank/DDBJ whole genome shotgun (WGS) entry which is preliminary data.</text>
</comment>